<dbReference type="EMBL" id="JABMIG020000030">
    <property type="protein sequence ID" value="KAL3800787.1"/>
    <property type="molecule type" value="Genomic_DNA"/>
</dbReference>
<dbReference type="AlphaFoldDB" id="A0ABD3QK32"/>
<reference evidence="1 2" key="1">
    <citation type="journal article" date="2020" name="G3 (Bethesda)">
        <title>Improved Reference Genome for Cyclotella cryptica CCMP332, a Model for Cell Wall Morphogenesis, Salinity Adaptation, and Lipid Production in Diatoms (Bacillariophyta).</title>
        <authorList>
            <person name="Roberts W.R."/>
            <person name="Downey K.M."/>
            <person name="Ruck E.C."/>
            <person name="Traller J.C."/>
            <person name="Alverson A.J."/>
        </authorList>
    </citation>
    <scope>NUCLEOTIDE SEQUENCE [LARGE SCALE GENOMIC DNA]</scope>
    <source>
        <strain evidence="1 2">CCMP332</strain>
    </source>
</reference>
<proteinExistence type="predicted"/>
<evidence type="ECO:0000313" key="1">
    <source>
        <dbReference type="EMBL" id="KAL3800787.1"/>
    </source>
</evidence>
<accession>A0ABD3QK32</accession>
<organism evidence="1 2">
    <name type="scientific">Cyclotella cryptica</name>
    <dbReference type="NCBI Taxonomy" id="29204"/>
    <lineage>
        <taxon>Eukaryota</taxon>
        <taxon>Sar</taxon>
        <taxon>Stramenopiles</taxon>
        <taxon>Ochrophyta</taxon>
        <taxon>Bacillariophyta</taxon>
        <taxon>Coscinodiscophyceae</taxon>
        <taxon>Thalassiosirophycidae</taxon>
        <taxon>Stephanodiscales</taxon>
        <taxon>Stephanodiscaceae</taxon>
        <taxon>Cyclotella</taxon>
    </lineage>
</organism>
<protein>
    <submittedName>
        <fullName evidence="1">Uncharacterized protein</fullName>
    </submittedName>
</protein>
<name>A0ABD3QK32_9STRA</name>
<gene>
    <name evidence="1" type="ORF">HJC23_001624</name>
</gene>
<comment type="caution">
    <text evidence="1">The sequence shown here is derived from an EMBL/GenBank/DDBJ whole genome shotgun (WGS) entry which is preliminary data.</text>
</comment>
<dbReference type="Proteomes" id="UP001516023">
    <property type="component" value="Unassembled WGS sequence"/>
</dbReference>
<evidence type="ECO:0000313" key="2">
    <source>
        <dbReference type="Proteomes" id="UP001516023"/>
    </source>
</evidence>
<sequence>MIGHSKIGIMPFPPFSKLFNPRNILSSSTSTSPALLPLHPSSRPIDPHATDSQSVLCLSLLANALTNTAAH</sequence>
<keyword evidence="2" id="KW-1185">Reference proteome</keyword>